<protein>
    <submittedName>
        <fullName evidence="3">4'-phosphopantetheinyl transferase superfamily protein</fullName>
    </submittedName>
</protein>
<accession>A0A6M0CI62</accession>
<evidence type="ECO:0000313" key="3">
    <source>
        <dbReference type="EMBL" id="NER15619.1"/>
    </source>
</evidence>
<dbReference type="RefSeq" id="WP_164028896.1">
    <property type="nucleotide sequence ID" value="NZ_JAABOQ010000001.1"/>
</dbReference>
<dbReference type="EMBL" id="JAABOQ010000001">
    <property type="protein sequence ID" value="NER15619.1"/>
    <property type="molecule type" value="Genomic_DNA"/>
</dbReference>
<sequence length="198" mass="22971">MIGNDVVDFQQAQLDGSYNRPRFMDKTFNLHEKEYILANEYPHKMACIYWSVKEAAYKAYVRETRNRFLNPKRIHLQLKDGVKEPIDLLVSIDSFSYMVEIEVNECRVVSVAKSMNQFSKKLFSHTIQLPSNQYSIQNVYTKTAVLDFISKHLNKPKHCLSIGKNELGIPFLFMDGSKKEHQISLTHHGEYAAYAVAF</sequence>
<dbReference type="InterPro" id="IPR037143">
    <property type="entry name" value="4-PPantetheinyl_Trfase_dom_sf"/>
</dbReference>
<gene>
    <name evidence="3" type="ORF">GWK10_00255</name>
</gene>
<name>A0A6M0CI62_9FLAO</name>
<dbReference type="Gene3D" id="3.90.470.20">
    <property type="entry name" value="4'-phosphopantetheinyl transferase domain"/>
    <property type="match status" value="1"/>
</dbReference>
<dbReference type="InterPro" id="IPR008278">
    <property type="entry name" value="4-PPantetheinyl_Trfase_dom"/>
</dbReference>
<evidence type="ECO:0000259" key="2">
    <source>
        <dbReference type="Pfam" id="PF01648"/>
    </source>
</evidence>
<dbReference type="AlphaFoldDB" id="A0A6M0CI62"/>
<dbReference type="SUPFAM" id="SSF56214">
    <property type="entry name" value="4'-phosphopantetheinyl transferase"/>
    <property type="match status" value="1"/>
</dbReference>
<dbReference type="Proteomes" id="UP000474296">
    <property type="component" value="Unassembled WGS sequence"/>
</dbReference>
<organism evidence="3 4">
    <name type="scientific">Spongiivirga citrea</name>
    <dbReference type="NCBI Taxonomy" id="1481457"/>
    <lineage>
        <taxon>Bacteria</taxon>
        <taxon>Pseudomonadati</taxon>
        <taxon>Bacteroidota</taxon>
        <taxon>Flavobacteriia</taxon>
        <taxon>Flavobacteriales</taxon>
        <taxon>Flavobacteriaceae</taxon>
        <taxon>Spongiivirga</taxon>
    </lineage>
</organism>
<dbReference type="GO" id="GO:0000287">
    <property type="term" value="F:magnesium ion binding"/>
    <property type="evidence" value="ECO:0007669"/>
    <property type="project" value="InterPro"/>
</dbReference>
<dbReference type="Pfam" id="PF01648">
    <property type="entry name" value="ACPS"/>
    <property type="match status" value="1"/>
</dbReference>
<feature type="domain" description="4'-phosphopantetheinyl transferase" evidence="2">
    <location>
        <begin position="2"/>
        <end position="87"/>
    </location>
</feature>
<keyword evidence="4" id="KW-1185">Reference proteome</keyword>
<evidence type="ECO:0000313" key="4">
    <source>
        <dbReference type="Proteomes" id="UP000474296"/>
    </source>
</evidence>
<proteinExistence type="predicted"/>
<comment type="caution">
    <text evidence="3">The sequence shown here is derived from an EMBL/GenBank/DDBJ whole genome shotgun (WGS) entry which is preliminary data.</text>
</comment>
<dbReference type="GO" id="GO:0008897">
    <property type="term" value="F:holo-[acyl-carrier-protein] synthase activity"/>
    <property type="evidence" value="ECO:0007669"/>
    <property type="project" value="InterPro"/>
</dbReference>
<keyword evidence="1 3" id="KW-0808">Transferase</keyword>
<evidence type="ECO:0000256" key="1">
    <source>
        <dbReference type="ARBA" id="ARBA00022679"/>
    </source>
</evidence>
<reference evidence="3 4" key="1">
    <citation type="submission" date="2020-01" db="EMBL/GenBank/DDBJ databases">
        <title>Spongiivirga citrea KCTC 32990T.</title>
        <authorList>
            <person name="Wang G."/>
        </authorList>
    </citation>
    <scope>NUCLEOTIDE SEQUENCE [LARGE SCALE GENOMIC DNA]</scope>
    <source>
        <strain evidence="3 4">KCTC 32990</strain>
    </source>
</reference>